<organism evidence="1 2">
    <name type="scientific">Pieris macdunnoughi</name>
    <dbReference type="NCBI Taxonomy" id="345717"/>
    <lineage>
        <taxon>Eukaryota</taxon>
        <taxon>Metazoa</taxon>
        <taxon>Ecdysozoa</taxon>
        <taxon>Arthropoda</taxon>
        <taxon>Hexapoda</taxon>
        <taxon>Insecta</taxon>
        <taxon>Pterygota</taxon>
        <taxon>Neoptera</taxon>
        <taxon>Endopterygota</taxon>
        <taxon>Lepidoptera</taxon>
        <taxon>Glossata</taxon>
        <taxon>Ditrysia</taxon>
        <taxon>Papilionoidea</taxon>
        <taxon>Pieridae</taxon>
        <taxon>Pierinae</taxon>
        <taxon>Pieris</taxon>
    </lineage>
</organism>
<reference evidence="1" key="1">
    <citation type="submission" date="2021-02" db="EMBL/GenBank/DDBJ databases">
        <authorList>
            <person name="Steward A R."/>
        </authorList>
    </citation>
    <scope>NUCLEOTIDE SEQUENCE</scope>
</reference>
<dbReference type="Proteomes" id="UP000663880">
    <property type="component" value="Unassembled WGS sequence"/>
</dbReference>
<evidence type="ECO:0000313" key="2">
    <source>
        <dbReference type="Proteomes" id="UP000663880"/>
    </source>
</evidence>
<accession>A0A821M6Z3</accession>
<proteinExistence type="predicted"/>
<gene>
    <name evidence="1" type="ORF">PMACD_LOCUS1440</name>
</gene>
<comment type="caution">
    <text evidence="1">The sequence shown here is derived from an EMBL/GenBank/DDBJ whole genome shotgun (WGS) entry which is preliminary data.</text>
</comment>
<dbReference type="AlphaFoldDB" id="A0A821M6Z3"/>
<evidence type="ECO:0000313" key="1">
    <source>
        <dbReference type="EMBL" id="CAF4763612.1"/>
    </source>
</evidence>
<sequence length="49" mass="5742">MTKYLIEFTTKISNPSSILKMRLLKQGMQSFALEAHRKNLTTIIFDWVP</sequence>
<name>A0A821M6Z3_9NEOP</name>
<dbReference type="EMBL" id="CAJOBZ010000002">
    <property type="protein sequence ID" value="CAF4763612.1"/>
    <property type="molecule type" value="Genomic_DNA"/>
</dbReference>
<keyword evidence="2" id="KW-1185">Reference proteome</keyword>
<dbReference type="OrthoDB" id="3626597at2759"/>
<protein>
    <submittedName>
        <fullName evidence="1">Uncharacterized protein</fullName>
    </submittedName>
</protein>